<comment type="caution">
    <text evidence="1">The sequence shown here is derived from an EMBL/GenBank/DDBJ whole genome shotgun (WGS) entry which is preliminary data.</text>
</comment>
<sequence length="121" mass="13836">MLQPASFRFLQRKYEVLSNVYCLSSVGIRLGKITSSVSSHQEFIKAVHDLNFAHVLQNSPIDRSNQDHGSLAKTVEVSPGTTINMRRLSSRLVTKNSHHNNWLPKIHEDYYGPKVHPPRHH</sequence>
<dbReference type="EMBL" id="JARYMX010000003">
    <property type="protein sequence ID" value="KAJ9557945.1"/>
    <property type="molecule type" value="Genomic_DNA"/>
</dbReference>
<evidence type="ECO:0000313" key="2">
    <source>
        <dbReference type="Proteomes" id="UP001172457"/>
    </source>
</evidence>
<dbReference type="AlphaFoldDB" id="A0AA38WMJ4"/>
<protein>
    <submittedName>
        <fullName evidence="1">Uncharacterized protein</fullName>
    </submittedName>
</protein>
<reference evidence="1" key="1">
    <citation type="submission" date="2023-03" db="EMBL/GenBank/DDBJ databases">
        <title>Chromosome-scale reference genome and RAD-based genetic map of yellow starthistle (Centaurea solstitialis) reveal putative structural variation and QTLs associated with invader traits.</title>
        <authorList>
            <person name="Reatini B."/>
            <person name="Cang F.A."/>
            <person name="Jiang Q."/>
            <person name="Mckibben M.T.W."/>
            <person name="Barker M.S."/>
            <person name="Rieseberg L.H."/>
            <person name="Dlugosch K.M."/>
        </authorList>
    </citation>
    <scope>NUCLEOTIDE SEQUENCE</scope>
    <source>
        <strain evidence="1">CAN-66</strain>
        <tissue evidence="1">Leaf</tissue>
    </source>
</reference>
<organism evidence="1 2">
    <name type="scientific">Centaurea solstitialis</name>
    <name type="common">yellow star-thistle</name>
    <dbReference type="NCBI Taxonomy" id="347529"/>
    <lineage>
        <taxon>Eukaryota</taxon>
        <taxon>Viridiplantae</taxon>
        <taxon>Streptophyta</taxon>
        <taxon>Embryophyta</taxon>
        <taxon>Tracheophyta</taxon>
        <taxon>Spermatophyta</taxon>
        <taxon>Magnoliopsida</taxon>
        <taxon>eudicotyledons</taxon>
        <taxon>Gunneridae</taxon>
        <taxon>Pentapetalae</taxon>
        <taxon>asterids</taxon>
        <taxon>campanulids</taxon>
        <taxon>Asterales</taxon>
        <taxon>Asteraceae</taxon>
        <taxon>Carduoideae</taxon>
        <taxon>Cardueae</taxon>
        <taxon>Centaureinae</taxon>
        <taxon>Centaurea</taxon>
    </lineage>
</organism>
<evidence type="ECO:0000313" key="1">
    <source>
        <dbReference type="EMBL" id="KAJ9557945.1"/>
    </source>
</evidence>
<dbReference type="Proteomes" id="UP001172457">
    <property type="component" value="Chromosome 3"/>
</dbReference>
<name>A0AA38WMJ4_9ASTR</name>
<proteinExistence type="predicted"/>
<gene>
    <name evidence="1" type="ORF">OSB04_012559</name>
</gene>
<keyword evidence="2" id="KW-1185">Reference proteome</keyword>
<accession>A0AA38WMJ4</accession>